<dbReference type="EMBL" id="JAKRVX010000005">
    <property type="protein sequence ID" value="MCL9817691.1"/>
    <property type="molecule type" value="Genomic_DNA"/>
</dbReference>
<dbReference type="InterPro" id="IPR045713">
    <property type="entry name" value="DUF6069"/>
</dbReference>
<keyword evidence="3" id="KW-1185">Reference proteome</keyword>
<sequence length="128" mass="13042">MQRNSLVRRGATVVITAIIVNVAMLATALVIFGAGGFDPFSVAPVAIATGVGAVGGVVVYAGCQRLFGAAADRWFMVIAVVAAVLSLITLQQAATFPGATTPRLAVLGLMHLLTAAVVIGGLVDWEHV</sequence>
<name>A0AAE3K944_9EURY</name>
<gene>
    <name evidence="2" type="ORF">AArcSt2_12120</name>
</gene>
<comment type="caution">
    <text evidence="2">The sequence shown here is derived from an EMBL/GenBank/DDBJ whole genome shotgun (WGS) entry which is preliminary data.</text>
</comment>
<accession>A0AAE3K944</accession>
<dbReference type="AlphaFoldDB" id="A0AAE3K944"/>
<feature type="transmembrane region" description="Helical" evidence="1">
    <location>
        <begin position="12"/>
        <end position="34"/>
    </location>
</feature>
<feature type="transmembrane region" description="Helical" evidence="1">
    <location>
        <begin position="40"/>
        <end position="62"/>
    </location>
</feature>
<keyword evidence="1" id="KW-1133">Transmembrane helix</keyword>
<reference evidence="2" key="1">
    <citation type="journal article" date="2022" name="Syst. Appl. Microbiol.">
        <title>Natronocalculus amylovorans gen. nov., sp. nov., and Natranaeroarchaeum aerophilus sp. nov., dominant culturable amylolytic natronoarchaea from hypersaline soda lakes in southwestern Siberia.</title>
        <authorList>
            <person name="Sorokin D.Y."/>
            <person name="Elcheninov A.G."/>
            <person name="Khizhniak T.V."/>
            <person name="Koenen M."/>
            <person name="Bale N.J."/>
            <person name="Damste J.S.S."/>
            <person name="Kublanov I.V."/>
        </authorList>
    </citation>
    <scope>NUCLEOTIDE SEQUENCE</scope>
    <source>
        <strain evidence="2">AArc-St2</strain>
    </source>
</reference>
<evidence type="ECO:0000256" key="1">
    <source>
        <dbReference type="SAM" id="Phobius"/>
    </source>
</evidence>
<proteinExistence type="predicted"/>
<organism evidence="2 3">
    <name type="scientific">Natronocalculus amylovorans</name>
    <dbReference type="NCBI Taxonomy" id="2917812"/>
    <lineage>
        <taxon>Archaea</taxon>
        <taxon>Methanobacteriati</taxon>
        <taxon>Methanobacteriota</taxon>
        <taxon>Stenosarchaea group</taxon>
        <taxon>Halobacteria</taxon>
        <taxon>Halobacteriales</taxon>
        <taxon>Haloferacaceae</taxon>
        <taxon>Natronocalculus</taxon>
    </lineage>
</organism>
<keyword evidence="1" id="KW-0472">Membrane</keyword>
<dbReference type="Proteomes" id="UP001203207">
    <property type="component" value="Unassembled WGS sequence"/>
</dbReference>
<feature type="transmembrane region" description="Helical" evidence="1">
    <location>
        <begin position="104"/>
        <end position="123"/>
    </location>
</feature>
<evidence type="ECO:0000313" key="2">
    <source>
        <dbReference type="EMBL" id="MCL9817691.1"/>
    </source>
</evidence>
<dbReference type="Pfam" id="PF19545">
    <property type="entry name" value="DUF6069"/>
    <property type="match status" value="1"/>
</dbReference>
<evidence type="ECO:0000313" key="3">
    <source>
        <dbReference type="Proteomes" id="UP001203207"/>
    </source>
</evidence>
<dbReference type="RefSeq" id="WP_250584969.1">
    <property type="nucleotide sequence ID" value="NZ_JAKRVX010000005.1"/>
</dbReference>
<feature type="transmembrane region" description="Helical" evidence="1">
    <location>
        <begin position="74"/>
        <end position="92"/>
    </location>
</feature>
<reference evidence="2" key="2">
    <citation type="submission" date="2022-02" db="EMBL/GenBank/DDBJ databases">
        <authorList>
            <person name="Elcheninov A.G."/>
            <person name="Sorokin D.Y."/>
            <person name="Kublanov I.V."/>
        </authorList>
    </citation>
    <scope>NUCLEOTIDE SEQUENCE</scope>
    <source>
        <strain evidence="2">AArc-St2</strain>
    </source>
</reference>
<keyword evidence="1" id="KW-0812">Transmembrane</keyword>
<protein>
    <submittedName>
        <fullName evidence="2">DUF6069 family protein</fullName>
    </submittedName>
</protein>